<evidence type="ECO:0000313" key="6">
    <source>
        <dbReference type="Proteomes" id="UP000813463"/>
    </source>
</evidence>
<gene>
    <name evidence="7" type="primary">LOC110798120</name>
</gene>
<sequence>METTCESLLFELKEIWDEMGEDESGRDTMLLEIEQECLEVYTRKVDQAYKCRAQLRQAIADADAELAQICSSMGERPINIRQPDQKDLGLKEELNMIIPFLEEMRKRKSDRKQQFVEVLDQISIISTEIYRSAADNVCHRAVDENDLSLKRLEDLHSQLLGLQKEKSDRLKQVLDNLNTLNSLCMVLGMDFKDQIRDIHPTLDESKGSKNISDETIQRLSTARHNLRENKIQRLQKLQYLASTMLELWNLMDTPQDEQHMFHNVTSKIAASEPEITEPNCLSMDFINYVEAEVKRLENLKSSKMKELILKKKSELEEICRQAHMVVESHSLKHFAVEAIDSGAIDLSYMLEQMELQISNAKEEAFSRKDVLERLEKWKAACEEECWLEEYSRDECRYYGGRGGHLSLKRAEKARILVNKIPAMVETLTSKIQAWEEEREAEFFYDGVQLLSMLEDYSMLRQEKEKERQRQRDQKKLQGRLLAEKEALFGSKPSPTKSVKKAPRYSMAGATAAVNRRYSVSGPMLQRQNLKPERSALHSHPIKKLAQFQDGGKRNNTPSGQLHKKQAKATNPNDLGSPKRRKPFTLIRGPVTATVHPNNTPEKQNRTPPKTLSAGNTPISTPTKLKSDGKGENGSTPKKLATPVKVSPSTLSNKSASPYTPASVRVQDVAKDGDFEYSFEEIRAGYVLPQRTLKSALQFLEASPVF</sequence>
<dbReference type="KEGG" id="soe:110798120"/>
<dbReference type="GO" id="GO:0005737">
    <property type="term" value="C:cytoplasm"/>
    <property type="evidence" value="ECO:0000318"/>
    <property type="project" value="GO_Central"/>
</dbReference>
<dbReference type="AlphaFoldDB" id="A0A9R0J1I0"/>
<evidence type="ECO:0000256" key="1">
    <source>
        <dbReference type="ARBA" id="ARBA00004245"/>
    </source>
</evidence>
<feature type="compositionally biased region" description="Polar residues" evidence="5">
    <location>
        <begin position="594"/>
        <end position="623"/>
    </location>
</feature>
<dbReference type="Gene3D" id="1.20.58.1520">
    <property type="match status" value="1"/>
</dbReference>
<comment type="subcellular location">
    <subcellularLocation>
        <location evidence="1">Cytoplasm</location>
        <location evidence="1">Cytoskeleton</location>
    </subcellularLocation>
</comment>
<feature type="compositionally biased region" description="Polar residues" evidence="5">
    <location>
        <begin position="646"/>
        <end position="658"/>
    </location>
</feature>
<evidence type="ECO:0000256" key="5">
    <source>
        <dbReference type="SAM" id="MobiDB-lite"/>
    </source>
</evidence>
<dbReference type="Pfam" id="PF03999">
    <property type="entry name" value="MAP65_ASE1"/>
    <property type="match status" value="1"/>
</dbReference>
<evidence type="ECO:0000313" key="7">
    <source>
        <dbReference type="RefSeq" id="XP_021858962.2"/>
    </source>
</evidence>
<dbReference type="GO" id="GO:0000226">
    <property type="term" value="P:microtubule cytoskeleton organization"/>
    <property type="evidence" value="ECO:0000318"/>
    <property type="project" value="GO_Central"/>
</dbReference>
<dbReference type="PANTHER" id="PTHR19321">
    <property type="entry name" value="PROTEIN REGULATOR OF CYTOKINESIS 1 PRC1-RELATED"/>
    <property type="match status" value="1"/>
</dbReference>
<evidence type="ECO:0000256" key="4">
    <source>
        <dbReference type="ARBA" id="ARBA00023212"/>
    </source>
</evidence>
<keyword evidence="4" id="KW-0206">Cytoskeleton</keyword>
<dbReference type="GO" id="GO:0005634">
    <property type="term" value="C:nucleus"/>
    <property type="evidence" value="ECO:0007669"/>
    <property type="project" value="UniProtKB-SubCell"/>
</dbReference>
<evidence type="ECO:0000256" key="3">
    <source>
        <dbReference type="ARBA" id="ARBA00022701"/>
    </source>
</evidence>
<dbReference type="GO" id="GO:0008017">
    <property type="term" value="F:microtubule binding"/>
    <property type="evidence" value="ECO:0000318"/>
    <property type="project" value="GO_Central"/>
</dbReference>
<proteinExistence type="inferred from homology"/>
<name>A0A9R0J1I0_SPIOL</name>
<keyword evidence="3" id="KW-0493">Microtubule</keyword>
<dbReference type="InterPro" id="IPR007145">
    <property type="entry name" value="MAP65_Ase1_PRC1"/>
</dbReference>
<dbReference type="GeneID" id="110798120"/>
<reference evidence="6" key="1">
    <citation type="journal article" date="2021" name="Nat. Commun.">
        <title>Genomic analyses provide insights into spinach domestication and the genetic basis of agronomic traits.</title>
        <authorList>
            <person name="Cai X."/>
            <person name="Sun X."/>
            <person name="Xu C."/>
            <person name="Sun H."/>
            <person name="Wang X."/>
            <person name="Ge C."/>
            <person name="Zhang Z."/>
            <person name="Wang Q."/>
            <person name="Fei Z."/>
            <person name="Jiao C."/>
            <person name="Wang Q."/>
        </authorList>
    </citation>
    <scope>NUCLEOTIDE SEQUENCE [LARGE SCALE GENOMIC DNA]</scope>
    <source>
        <strain evidence="6">cv. Varoflay</strain>
    </source>
</reference>
<feature type="region of interest" description="Disordered" evidence="5">
    <location>
        <begin position="481"/>
        <end position="505"/>
    </location>
</feature>
<comment type="similarity">
    <text evidence="2">Belongs to the MAP65/ASE1 family.</text>
</comment>
<evidence type="ECO:0000256" key="2">
    <source>
        <dbReference type="ARBA" id="ARBA00006187"/>
    </source>
</evidence>
<dbReference type="GO" id="GO:0005874">
    <property type="term" value="C:microtubule"/>
    <property type="evidence" value="ECO:0007669"/>
    <property type="project" value="UniProtKB-KW"/>
</dbReference>
<feature type="region of interest" description="Disordered" evidence="5">
    <location>
        <begin position="529"/>
        <end position="658"/>
    </location>
</feature>
<accession>A0A9R0J1I0</accession>
<dbReference type="RefSeq" id="XP_021858962.2">
    <property type="nucleotide sequence ID" value="XM_022003270.2"/>
</dbReference>
<protein>
    <submittedName>
        <fullName evidence="7">65-kDa microtubule-associated protein 3</fullName>
    </submittedName>
</protein>
<keyword evidence="6" id="KW-1185">Reference proteome</keyword>
<keyword evidence="4" id="KW-0963">Cytoplasm</keyword>
<organism evidence="6 7">
    <name type="scientific">Spinacia oleracea</name>
    <name type="common">Spinach</name>
    <dbReference type="NCBI Taxonomy" id="3562"/>
    <lineage>
        <taxon>Eukaryota</taxon>
        <taxon>Viridiplantae</taxon>
        <taxon>Streptophyta</taxon>
        <taxon>Embryophyta</taxon>
        <taxon>Tracheophyta</taxon>
        <taxon>Spermatophyta</taxon>
        <taxon>Magnoliopsida</taxon>
        <taxon>eudicotyledons</taxon>
        <taxon>Gunneridae</taxon>
        <taxon>Pentapetalae</taxon>
        <taxon>Caryophyllales</taxon>
        <taxon>Chenopodiaceae</taxon>
        <taxon>Chenopodioideae</taxon>
        <taxon>Anserineae</taxon>
        <taxon>Spinacia</taxon>
    </lineage>
</organism>
<dbReference type="Proteomes" id="UP000813463">
    <property type="component" value="Chromosome 2"/>
</dbReference>
<dbReference type="PANTHER" id="PTHR19321:SF7">
    <property type="entry name" value="65-KDA MICROTUBULE-ASSOCIATED PROTEIN 3"/>
    <property type="match status" value="1"/>
</dbReference>
<dbReference type="GO" id="GO:0005819">
    <property type="term" value="C:spindle"/>
    <property type="evidence" value="ECO:0000318"/>
    <property type="project" value="GO_Central"/>
</dbReference>
<reference evidence="7" key="2">
    <citation type="submission" date="2025-08" db="UniProtKB">
        <authorList>
            <consortium name="RefSeq"/>
        </authorList>
    </citation>
    <scope>IDENTIFICATION</scope>
    <source>
        <tissue evidence="7">Leaf</tissue>
    </source>
</reference>